<dbReference type="PANTHER" id="PTHR22916">
    <property type="entry name" value="GLYCOSYLTRANSFERASE"/>
    <property type="match status" value="1"/>
</dbReference>
<evidence type="ECO:0000313" key="3">
    <source>
        <dbReference type="Proteomes" id="UP000182510"/>
    </source>
</evidence>
<dbReference type="AlphaFoldDB" id="A0A1L3J2C3"/>
<evidence type="ECO:0000259" key="1">
    <source>
        <dbReference type="Pfam" id="PF00535"/>
    </source>
</evidence>
<dbReference type="PANTHER" id="PTHR22916:SF3">
    <property type="entry name" value="UDP-GLCNAC:BETAGAL BETA-1,3-N-ACETYLGLUCOSAMINYLTRANSFERASE-LIKE PROTEIN 1"/>
    <property type="match status" value="1"/>
</dbReference>
<evidence type="ECO:0000313" key="2">
    <source>
        <dbReference type="EMBL" id="APG59271.1"/>
    </source>
</evidence>
<sequence length="306" mass="35642">MKKIMKNTPIFSIIIPVYNRAHLLPNAIRSVLNQTEINWELIIVDDCSTDNIVEVISGYKNNRIKFYQLSENKGNAGARNVGVKSAKGQYIVFLDSDDQMESNCLQTFSDLIIKKPEVKFAFGGYYIFNKETGTKTRKKWKPDSSKSFLKELKIGTGCGLMVKKNCFEKVGYFDERLRVAVDTDWLIRLERAYPYEALDECLVTVFKHPGERVRNNKQQLLKSYEIILEKNKIEIYSDSEILFKFLYKLQWLNYQSSNLKKGNNLFLEQLKHRVIRSKTVFTFILYNYLPLNVARNIHNKITGSTI</sequence>
<dbReference type="Pfam" id="PF00535">
    <property type="entry name" value="Glycos_transf_2"/>
    <property type="match status" value="1"/>
</dbReference>
<dbReference type="InterPro" id="IPR029044">
    <property type="entry name" value="Nucleotide-diphossugar_trans"/>
</dbReference>
<organism evidence="2 3">
    <name type="scientific">Christiangramia salexigens</name>
    <dbReference type="NCBI Taxonomy" id="1913577"/>
    <lineage>
        <taxon>Bacteria</taxon>
        <taxon>Pseudomonadati</taxon>
        <taxon>Bacteroidota</taxon>
        <taxon>Flavobacteriia</taxon>
        <taxon>Flavobacteriales</taxon>
        <taxon>Flavobacteriaceae</taxon>
        <taxon>Christiangramia</taxon>
    </lineage>
</organism>
<dbReference type="Proteomes" id="UP000182510">
    <property type="component" value="Chromosome"/>
</dbReference>
<proteinExistence type="predicted"/>
<dbReference type="GO" id="GO:0016758">
    <property type="term" value="F:hexosyltransferase activity"/>
    <property type="evidence" value="ECO:0007669"/>
    <property type="project" value="UniProtKB-ARBA"/>
</dbReference>
<keyword evidence="3" id="KW-1185">Reference proteome</keyword>
<dbReference type="InterPro" id="IPR001173">
    <property type="entry name" value="Glyco_trans_2-like"/>
</dbReference>
<dbReference type="OrthoDB" id="6307329at2"/>
<protein>
    <recommendedName>
        <fullName evidence="1">Glycosyltransferase 2-like domain-containing protein</fullName>
    </recommendedName>
</protein>
<dbReference type="EMBL" id="CP018153">
    <property type="protein sequence ID" value="APG59271.1"/>
    <property type="molecule type" value="Genomic_DNA"/>
</dbReference>
<gene>
    <name evidence="2" type="ORF">LPB144_02085</name>
</gene>
<dbReference type="KEGG" id="grl:LPB144_02085"/>
<accession>A0A1L3J2C3</accession>
<dbReference type="STRING" id="1913577.LPB144_02085"/>
<name>A0A1L3J2C3_9FLAO</name>
<dbReference type="Gene3D" id="3.90.550.10">
    <property type="entry name" value="Spore Coat Polysaccharide Biosynthesis Protein SpsA, Chain A"/>
    <property type="match status" value="1"/>
</dbReference>
<reference evidence="2 3" key="1">
    <citation type="submission" date="2016-11" db="EMBL/GenBank/DDBJ databases">
        <title>Gramella sp. LPB0144 isolated from marine environment.</title>
        <authorList>
            <person name="Kim E."/>
            <person name="Yi H."/>
        </authorList>
    </citation>
    <scope>NUCLEOTIDE SEQUENCE [LARGE SCALE GENOMIC DNA]</scope>
    <source>
        <strain evidence="2 3">LPB0144</strain>
    </source>
</reference>
<feature type="domain" description="Glycosyltransferase 2-like" evidence="1">
    <location>
        <begin position="12"/>
        <end position="169"/>
    </location>
</feature>
<dbReference type="SUPFAM" id="SSF53448">
    <property type="entry name" value="Nucleotide-diphospho-sugar transferases"/>
    <property type="match status" value="1"/>
</dbReference>